<dbReference type="InterPro" id="IPR023213">
    <property type="entry name" value="CAT-like_dom_sf"/>
</dbReference>
<organism evidence="2 3">
    <name type="scientific">Lithospermum erythrorhizon</name>
    <name type="common">Purple gromwell</name>
    <name type="synonym">Lithospermum officinale var. erythrorhizon</name>
    <dbReference type="NCBI Taxonomy" id="34254"/>
    <lineage>
        <taxon>Eukaryota</taxon>
        <taxon>Viridiplantae</taxon>
        <taxon>Streptophyta</taxon>
        <taxon>Embryophyta</taxon>
        <taxon>Tracheophyta</taxon>
        <taxon>Spermatophyta</taxon>
        <taxon>Magnoliopsida</taxon>
        <taxon>eudicotyledons</taxon>
        <taxon>Gunneridae</taxon>
        <taxon>Pentapetalae</taxon>
        <taxon>asterids</taxon>
        <taxon>lamiids</taxon>
        <taxon>Boraginales</taxon>
        <taxon>Boraginaceae</taxon>
        <taxon>Boraginoideae</taxon>
        <taxon>Lithospermeae</taxon>
        <taxon>Lithospermum</taxon>
    </lineage>
</organism>
<comment type="caution">
    <text evidence="2">The sequence shown here is derived from an EMBL/GenBank/DDBJ whole genome shotgun (WGS) entry which is preliminary data.</text>
</comment>
<reference evidence="2 3" key="1">
    <citation type="submission" date="2024-01" db="EMBL/GenBank/DDBJ databases">
        <title>The complete chloroplast genome sequence of Lithospermum erythrorhizon: insights into the phylogenetic relationship among Boraginaceae species and the maternal lineages of purple gromwells.</title>
        <authorList>
            <person name="Okada T."/>
            <person name="Watanabe K."/>
        </authorList>
    </citation>
    <scope>NUCLEOTIDE SEQUENCE [LARGE SCALE GENOMIC DNA]</scope>
</reference>
<evidence type="ECO:0000256" key="1">
    <source>
        <dbReference type="ARBA" id="ARBA00009861"/>
    </source>
</evidence>
<dbReference type="Gene3D" id="3.30.559.10">
    <property type="entry name" value="Chloramphenicol acetyltransferase-like domain"/>
    <property type="match status" value="2"/>
</dbReference>
<dbReference type="Pfam" id="PF02458">
    <property type="entry name" value="Transferase"/>
    <property type="match status" value="1"/>
</dbReference>
<dbReference type="AlphaFoldDB" id="A0AAV3PLK4"/>
<evidence type="ECO:0000313" key="2">
    <source>
        <dbReference type="EMBL" id="GAA0152153.1"/>
    </source>
</evidence>
<comment type="similarity">
    <text evidence="1">Belongs to the plant acyltransferase family.</text>
</comment>
<accession>A0AAV3PLK4</accession>
<dbReference type="PANTHER" id="PTHR31642:SF145">
    <property type="entry name" value="BRASSINOSTEROID-RELATED ACYLTRANSFERASE 1"/>
    <property type="match status" value="1"/>
</dbReference>
<keyword evidence="3" id="KW-1185">Reference proteome</keyword>
<evidence type="ECO:0000313" key="3">
    <source>
        <dbReference type="Proteomes" id="UP001454036"/>
    </source>
</evidence>
<dbReference type="GO" id="GO:0016747">
    <property type="term" value="F:acyltransferase activity, transferring groups other than amino-acyl groups"/>
    <property type="evidence" value="ECO:0007669"/>
    <property type="project" value="TreeGrafter"/>
</dbReference>
<proteinExistence type="inferred from homology"/>
<dbReference type="Proteomes" id="UP001454036">
    <property type="component" value="Unassembled WGS sequence"/>
</dbReference>
<dbReference type="PANTHER" id="PTHR31642">
    <property type="entry name" value="TRICHOTHECENE 3-O-ACETYLTRANSFERASE"/>
    <property type="match status" value="1"/>
</dbReference>
<dbReference type="EMBL" id="BAABME010001926">
    <property type="protein sequence ID" value="GAA0152153.1"/>
    <property type="molecule type" value="Genomic_DNA"/>
</dbReference>
<sequence>MASHKHKVLPQIEVSITKKISVCSKSTHPSNILELSNLDRQFPDLMYAVFLYKNKSNNPCEISNVEHFAHLQGALEEVLSMWYPAAGRFVVNPSDGKLNIICNNAGVVLVDAFTISKISDIFVDPNGAHGLSLHNNGSFENLVFKPENGSKQNIEDMPLLVAQVTKFFCGGYSLGIGVSHSLFDAKSGCEFLCAWASQFHMSRNNVNPLSSLKQIVHERGKFVIANNFPSKMSSIGDQESSGVAAIDHLFQMIKENGVADNQGDYKTDENGSCYVAATFSCTYEMIQRLKNKVAFEGGEDCNLQVYCSSFEVLAAHLWKAKTRVLGQNKEKMVCLQFAVNVRNKMDLSSSSSSSTLSSQKEGETHFSGNAFVLASVSLTAKEVEEQSYEFIIKKIREAKNSVTLNYVNAYIHILEHQGSHTSNISSQGRTNSTLLQNLKGLTIVSDWTKLSYKNINFFGDVAYASPLAPPISQVVYFLPRNTKESSHNGGGTSIDVKVNLLPETQDAFAKFFFLGLQ</sequence>
<gene>
    <name evidence="2" type="ORF">LIER_10705</name>
</gene>
<name>A0AAV3PLK4_LITER</name>
<dbReference type="InterPro" id="IPR050317">
    <property type="entry name" value="Plant_Fungal_Acyltransferase"/>
</dbReference>
<protein>
    <submittedName>
        <fullName evidence="2">Acetyltransferase</fullName>
    </submittedName>
</protein>